<dbReference type="RefSeq" id="WP_182705350.1">
    <property type="nucleotide sequence ID" value="NZ_JACJII010000001.1"/>
</dbReference>
<feature type="region of interest" description="Disordered" evidence="1">
    <location>
        <begin position="47"/>
        <end position="167"/>
    </location>
</feature>
<gene>
    <name evidence="2" type="ORF">HNR21_002548</name>
</gene>
<dbReference type="EMBL" id="JACJII010000001">
    <property type="protein sequence ID" value="MBA9003666.1"/>
    <property type="molecule type" value="Genomic_DNA"/>
</dbReference>
<feature type="compositionally biased region" description="Basic and acidic residues" evidence="1">
    <location>
        <begin position="55"/>
        <end position="66"/>
    </location>
</feature>
<accession>A0A7W3MXH8</accession>
<name>A0A7W3MXH8_9ACTN</name>
<evidence type="ECO:0000313" key="2">
    <source>
        <dbReference type="EMBL" id="MBA9003666.1"/>
    </source>
</evidence>
<protein>
    <submittedName>
        <fullName evidence="2">Uncharacterized protein</fullName>
    </submittedName>
</protein>
<organism evidence="2 3">
    <name type="scientific">Thermomonospora cellulosilytica</name>
    <dbReference type="NCBI Taxonomy" id="1411118"/>
    <lineage>
        <taxon>Bacteria</taxon>
        <taxon>Bacillati</taxon>
        <taxon>Actinomycetota</taxon>
        <taxon>Actinomycetes</taxon>
        <taxon>Streptosporangiales</taxon>
        <taxon>Thermomonosporaceae</taxon>
        <taxon>Thermomonospora</taxon>
    </lineage>
</organism>
<comment type="caution">
    <text evidence="2">The sequence shown here is derived from an EMBL/GenBank/DDBJ whole genome shotgun (WGS) entry which is preliminary data.</text>
</comment>
<feature type="compositionally biased region" description="Low complexity" evidence="1">
    <location>
        <begin position="99"/>
        <end position="109"/>
    </location>
</feature>
<feature type="compositionally biased region" description="Low complexity" evidence="1">
    <location>
        <begin position="155"/>
        <end position="167"/>
    </location>
</feature>
<feature type="region of interest" description="Disordered" evidence="1">
    <location>
        <begin position="191"/>
        <end position="229"/>
    </location>
</feature>
<feature type="compositionally biased region" description="Pro residues" evidence="1">
    <location>
        <begin position="110"/>
        <end position="121"/>
    </location>
</feature>
<evidence type="ECO:0000313" key="3">
    <source>
        <dbReference type="Proteomes" id="UP000539313"/>
    </source>
</evidence>
<feature type="compositionally biased region" description="Basic and acidic residues" evidence="1">
    <location>
        <begin position="127"/>
        <end position="139"/>
    </location>
</feature>
<dbReference type="Proteomes" id="UP000539313">
    <property type="component" value="Unassembled WGS sequence"/>
</dbReference>
<keyword evidence="3" id="KW-1185">Reference proteome</keyword>
<evidence type="ECO:0000256" key="1">
    <source>
        <dbReference type="SAM" id="MobiDB-lite"/>
    </source>
</evidence>
<reference evidence="2 3" key="1">
    <citation type="submission" date="2020-08" db="EMBL/GenBank/DDBJ databases">
        <title>Sequencing the genomes of 1000 actinobacteria strains.</title>
        <authorList>
            <person name="Klenk H.-P."/>
        </authorList>
    </citation>
    <scope>NUCLEOTIDE SEQUENCE [LARGE SCALE GENOMIC DNA]</scope>
    <source>
        <strain evidence="2 3">DSM 45823</strain>
    </source>
</reference>
<dbReference type="AlphaFoldDB" id="A0A7W3MXH8"/>
<sequence>MARIVAPNRGYNGRIGNVEFKDGVAETDDPAVISYCRGAGYEVDGQTVEQEPAETVERVDSRDVEQVRSGTALRDAAVAPKPEDFLPPTNAGEADPHGPEVVAPGAHAVPPAPIAPGPVPADPGEQAAKETDLAERVLVERQPVPEAVAETAGQAAARRPAKSAPKSAWVDYAVARGAARDVAEEATKADLIAVYGDEREPTQDPAEGEQDSTDPADEPPADPDGEQGG</sequence>
<proteinExistence type="predicted"/>
<feature type="compositionally biased region" description="Acidic residues" evidence="1">
    <location>
        <begin position="206"/>
        <end position="229"/>
    </location>
</feature>